<gene>
    <name evidence="3" type="ORF">NCTC10207_00990</name>
</gene>
<dbReference type="RefSeq" id="WP_232018650.1">
    <property type="nucleotide sequence ID" value="NZ_LR134479.1"/>
</dbReference>
<reference evidence="3 4" key="1">
    <citation type="submission" date="2018-12" db="EMBL/GenBank/DDBJ databases">
        <authorList>
            <consortium name="Pathogen Informatics"/>
        </authorList>
    </citation>
    <scope>NUCLEOTIDE SEQUENCE [LARGE SCALE GENOMIC DNA]</scope>
    <source>
        <strain evidence="3 4">NCTC10207</strain>
    </source>
</reference>
<dbReference type="PANTHER" id="PTHR32305:SF15">
    <property type="entry name" value="PROTEIN RHSA-RELATED"/>
    <property type="match status" value="1"/>
</dbReference>
<sequence length="272" mass="30583">MVQQRARTGASLIGSIVLRFAPLVVAEDGESRQQTRYFHCDHIGIPRKMTDKDGNFSWFGNYTGWGPLKEETKVTDSAYQPFRLQNQYVDRETGLHDNFFRYYEPDAGRFVNQDPIGVWGGDNLYRFSSNIQICIDPLGLACIPNPNRKNNEDLARSIDKLSDNLTKNRDGFTTLALARVTLADGTSQIWIAEAGSSPSSKPSKRQQGLAGADEIIQNLHPAGRSGPDGNHLNDAERQLIREAKKEELKLNLLELQNQCVADARKEREEQGY</sequence>
<dbReference type="InterPro" id="IPR001826">
    <property type="entry name" value="RHS"/>
</dbReference>
<dbReference type="PANTHER" id="PTHR32305">
    <property type="match status" value="1"/>
</dbReference>
<keyword evidence="1" id="KW-0175">Coiled coil</keyword>
<dbReference type="InterPro" id="IPR022385">
    <property type="entry name" value="Rhs_assc_core"/>
</dbReference>
<dbReference type="NCBIfam" id="TIGR03696">
    <property type="entry name" value="Rhs_assc_core"/>
    <property type="match status" value="1"/>
</dbReference>
<dbReference type="AlphaFoldDB" id="A0A7Z9A3K8"/>
<evidence type="ECO:0000313" key="4">
    <source>
        <dbReference type="Proteomes" id="UP000282386"/>
    </source>
</evidence>
<dbReference type="Pfam" id="PF03527">
    <property type="entry name" value="RHS"/>
    <property type="match status" value="1"/>
</dbReference>
<evidence type="ECO:0000313" key="3">
    <source>
        <dbReference type="EMBL" id="VEI22896.1"/>
    </source>
</evidence>
<protein>
    <submittedName>
        <fullName evidence="3">Uncharacterized conserved protein</fullName>
    </submittedName>
</protein>
<dbReference type="Proteomes" id="UP000282386">
    <property type="component" value="Chromosome"/>
</dbReference>
<accession>A0A7Z9A3K8</accession>
<dbReference type="Gene3D" id="2.180.10.10">
    <property type="entry name" value="RHS repeat-associated core"/>
    <property type="match status" value="1"/>
</dbReference>
<dbReference type="InterPro" id="IPR050708">
    <property type="entry name" value="T6SS_VgrG/RHS"/>
</dbReference>
<evidence type="ECO:0000256" key="1">
    <source>
        <dbReference type="SAM" id="Coils"/>
    </source>
</evidence>
<name>A0A7Z9A3K8_9MICC</name>
<dbReference type="EMBL" id="LR134479">
    <property type="protein sequence ID" value="VEI22896.1"/>
    <property type="molecule type" value="Genomic_DNA"/>
</dbReference>
<dbReference type="PRINTS" id="PR00394">
    <property type="entry name" value="RHSPROTEIN"/>
</dbReference>
<feature type="coiled-coil region" evidence="1">
    <location>
        <begin position="236"/>
        <end position="265"/>
    </location>
</feature>
<proteinExistence type="predicted"/>
<organism evidence="3 4">
    <name type="scientific">Rothia aeria</name>
    <dbReference type="NCBI Taxonomy" id="172042"/>
    <lineage>
        <taxon>Bacteria</taxon>
        <taxon>Bacillati</taxon>
        <taxon>Actinomycetota</taxon>
        <taxon>Actinomycetes</taxon>
        <taxon>Micrococcales</taxon>
        <taxon>Micrococcaceae</taxon>
        <taxon>Rothia</taxon>
    </lineage>
</organism>
<feature type="domain" description="RHS protein conserved region" evidence="2">
    <location>
        <begin position="37"/>
        <end position="71"/>
    </location>
</feature>
<evidence type="ECO:0000259" key="2">
    <source>
        <dbReference type="Pfam" id="PF03527"/>
    </source>
</evidence>